<keyword evidence="1" id="KW-0175">Coiled coil</keyword>
<evidence type="ECO:0000313" key="2">
    <source>
        <dbReference type="EMBL" id="KAG5758018.1"/>
    </source>
</evidence>
<dbReference type="Proteomes" id="UP000750502">
    <property type="component" value="Unassembled WGS sequence"/>
</dbReference>
<evidence type="ECO:0000313" key="3">
    <source>
        <dbReference type="Proteomes" id="UP000750502"/>
    </source>
</evidence>
<comment type="caution">
    <text evidence="2">The sequence shown here is derived from an EMBL/GenBank/DDBJ whole genome shotgun (WGS) entry which is preliminary data.</text>
</comment>
<protein>
    <submittedName>
        <fullName evidence="2">Uncharacterized protein</fullName>
    </submittedName>
</protein>
<gene>
    <name evidence="2" type="ORF">H9Q72_013847</name>
</gene>
<dbReference type="AlphaFoldDB" id="A0A9P7HER6"/>
<keyword evidence="3" id="KW-1185">Reference proteome</keyword>
<name>A0A9P7HER6_9HYPO</name>
<reference evidence="2" key="1">
    <citation type="journal article" date="2020" name="bioRxiv">
        <title>Historical genomics reveals the evolutionary mechanisms behind multiple outbreaks of the host-specific coffee wilt pathogen Fusarium xylarioides.</title>
        <authorList>
            <person name="Peck D."/>
            <person name="Nowell R.W."/>
            <person name="Flood J."/>
            <person name="Ryan M.J."/>
            <person name="Barraclough T.G."/>
        </authorList>
    </citation>
    <scope>NUCLEOTIDE SEQUENCE</scope>
    <source>
        <strain evidence="2">IMI 127659i</strain>
    </source>
</reference>
<dbReference type="OrthoDB" id="5092838at2759"/>
<feature type="coiled-coil region" evidence="1">
    <location>
        <begin position="85"/>
        <end position="165"/>
    </location>
</feature>
<organism evidence="2 3">
    <name type="scientific">Fusarium xylarioides</name>
    <dbReference type="NCBI Taxonomy" id="221167"/>
    <lineage>
        <taxon>Eukaryota</taxon>
        <taxon>Fungi</taxon>
        <taxon>Dikarya</taxon>
        <taxon>Ascomycota</taxon>
        <taxon>Pezizomycotina</taxon>
        <taxon>Sordariomycetes</taxon>
        <taxon>Hypocreomycetidae</taxon>
        <taxon>Hypocreales</taxon>
        <taxon>Nectriaceae</taxon>
        <taxon>Fusarium</taxon>
        <taxon>Fusarium fujikuroi species complex</taxon>
    </lineage>
</organism>
<reference evidence="2" key="2">
    <citation type="submission" date="2020-10" db="EMBL/GenBank/DDBJ databases">
        <authorList>
            <person name="Peck L.D."/>
            <person name="Nowell R.W."/>
            <person name="Flood J."/>
            <person name="Ryan M.J."/>
            <person name="Barraclough T.G."/>
        </authorList>
    </citation>
    <scope>NUCLEOTIDE SEQUENCE</scope>
    <source>
        <strain evidence="2">IMI 127659i</strain>
    </source>
</reference>
<evidence type="ECO:0000256" key="1">
    <source>
        <dbReference type="SAM" id="Coils"/>
    </source>
</evidence>
<accession>A0A9P7HER6</accession>
<sequence>MSQQENIEAKLVKHKQACETLHEKLTKQFTVESNEAFSQTLETVSNVLKIDHMVRSSKTESAFENLGRTSQEIRVDLYDATRLSLKEKQQETTALREEYEAKLKAKDEEIKALKESVNDLRENRRDKDDMIATTKEMNIFLLSQLQELKELYKAKEENMRLLMAEQKKQAETRLEAAPRRKLPAHARF</sequence>
<proteinExistence type="predicted"/>
<dbReference type="EMBL" id="JADFTT010000920">
    <property type="protein sequence ID" value="KAG5758018.1"/>
    <property type="molecule type" value="Genomic_DNA"/>
</dbReference>